<dbReference type="PANTHER" id="PTHR47668:SF1">
    <property type="entry name" value="DIENELACTONE HYDROLASE DOMAIN-CONTAINING PROTEIN-RELATED"/>
    <property type="match status" value="1"/>
</dbReference>
<accession>A0A1R0GU63</accession>
<dbReference type="InterPro" id="IPR002925">
    <property type="entry name" value="Dienelactn_hydro"/>
</dbReference>
<keyword evidence="3" id="KW-1185">Reference proteome</keyword>
<evidence type="ECO:0000313" key="3">
    <source>
        <dbReference type="Proteomes" id="UP000187455"/>
    </source>
</evidence>
<organism evidence="2 3">
    <name type="scientific">Smittium mucronatum</name>
    <dbReference type="NCBI Taxonomy" id="133383"/>
    <lineage>
        <taxon>Eukaryota</taxon>
        <taxon>Fungi</taxon>
        <taxon>Fungi incertae sedis</taxon>
        <taxon>Zoopagomycota</taxon>
        <taxon>Kickxellomycotina</taxon>
        <taxon>Harpellomycetes</taxon>
        <taxon>Harpellales</taxon>
        <taxon>Legeriomycetaceae</taxon>
        <taxon>Smittium</taxon>
    </lineage>
</organism>
<dbReference type="Proteomes" id="UP000187455">
    <property type="component" value="Unassembled WGS sequence"/>
</dbReference>
<dbReference type="EMBL" id="LSSL01003497">
    <property type="protein sequence ID" value="OLY80419.1"/>
    <property type="molecule type" value="Genomic_DNA"/>
</dbReference>
<feature type="domain" description="Dienelactone hydrolase" evidence="1">
    <location>
        <begin position="31"/>
        <end position="239"/>
    </location>
</feature>
<name>A0A1R0GU63_9FUNG</name>
<dbReference type="Gene3D" id="3.40.50.1820">
    <property type="entry name" value="alpha/beta hydrolase"/>
    <property type="match status" value="1"/>
</dbReference>
<dbReference type="InterPro" id="IPR029058">
    <property type="entry name" value="AB_hydrolase_fold"/>
</dbReference>
<dbReference type="GO" id="GO:0016787">
    <property type="term" value="F:hydrolase activity"/>
    <property type="evidence" value="ECO:0007669"/>
    <property type="project" value="InterPro"/>
</dbReference>
<reference evidence="2 3" key="1">
    <citation type="journal article" date="2016" name="Mol. Biol. Evol.">
        <title>Genome-Wide Survey of Gut Fungi (Harpellales) Reveals the First Horizontally Transferred Ubiquitin Gene from a Mosquito Host.</title>
        <authorList>
            <person name="Wang Y."/>
            <person name="White M.M."/>
            <person name="Kvist S."/>
            <person name="Moncalvo J.M."/>
        </authorList>
    </citation>
    <scope>NUCLEOTIDE SEQUENCE [LARGE SCALE GENOMIC DNA]</scope>
    <source>
        <strain evidence="2 3">ALG-7-W6</strain>
    </source>
</reference>
<evidence type="ECO:0000259" key="1">
    <source>
        <dbReference type="Pfam" id="PF01738"/>
    </source>
</evidence>
<proteinExistence type="predicted"/>
<comment type="caution">
    <text evidence="2">The sequence shown here is derived from an EMBL/GenBank/DDBJ whole genome shotgun (WGS) entry which is preliminary data.</text>
</comment>
<dbReference type="OrthoDB" id="17560at2759"/>
<dbReference type="AlphaFoldDB" id="A0A1R0GU63"/>
<dbReference type="Pfam" id="PF01738">
    <property type="entry name" value="DLH"/>
    <property type="match status" value="1"/>
</dbReference>
<evidence type="ECO:0000313" key="2">
    <source>
        <dbReference type="EMBL" id="OLY80419.1"/>
    </source>
</evidence>
<dbReference type="PANTHER" id="PTHR47668">
    <property type="entry name" value="DIENELACTONE HYDROLASE FAMILY PROTEIN (AFU_ORTHOLOGUE AFUA_6G01940)"/>
    <property type="match status" value="1"/>
</dbReference>
<gene>
    <name evidence="2" type="ORF">AYI68_g5484</name>
</gene>
<sequence length="245" mass="28426">MSYIGFESNYEYTQENYSPHGVFLNLKEDLECYITGEKNSKSAIIYLYDVFCMHPKAYKGADFFAENGYRVIIPDLLRNHPVRVEMLGDMQRIISRLNRDGSYKKLERDFKDIKDYLVNVENFERVFLVGFGWGAKKAMELSAHDDFYLGGALFYPSFLEMKDFEKSQAPMIIQSSKQDPDFTKGFAILKSKAFGRFCYLQIYDDMIHGFASGRGDCGNPKVKARTNEAFSTVLRYFYKILNIKP</sequence>
<dbReference type="SUPFAM" id="SSF53474">
    <property type="entry name" value="alpha/beta-Hydrolases"/>
    <property type="match status" value="1"/>
</dbReference>
<protein>
    <submittedName>
        <fullName evidence="2">Putative AIM2 family protein</fullName>
    </submittedName>
</protein>
<dbReference type="STRING" id="133383.A0A1R0GU63"/>